<organism evidence="1 2">
    <name type="scientific">Caballeronia insecticola</name>
    <dbReference type="NCBI Taxonomy" id="758793"/>
    <lineage>
        <taxon>Bacteria</taxon>
        <taxon>Pseudomonadati</taxon>
        <taxon>Pseudomonadota</taxon>
        <taxon>Betaproteobacteria</taxon>
        <taxon>Burkholderiales</taxon>
        <taxon>Burkholderiaceae</taxon>
        <taxon>Caballeronia</taxon>
    </lineage>
</organism>
<dbReference type="PATRIC" id="fig|758793.3.peg.2030"/>
<gene>
    <name evidence="1" type="ORF">BRPE64_ACDS20270</name>
</gene>
<dbReference type="AlphaFoldDB" id="R4WXK5"/>
<reference evidence="1 2" key="1">
    <citation type="journal article" date="2013" name="Genome Announc.">
        <title>Complete Genome Sequence of Burkholderia sp. Strain RPE64, Bacterial Symbiont of the Bean Bug Riptortus pedestris.</title>
        <authorList>
            <person name="Shibata T.F."/>
            <person name="Maeda T."/>
            <person name="Nikoh N."/>
            <person name="Yamaguchi K."/>
            <person name="Oshima K."/>
            <person name="Hattori M."/>
            <person name="Nishiyama T."/>
            <person name="Hasebe M."/>
            <person name="Fukatsu T."/>
            <person name="Kikuchi Y."/>
            <person name="Shigenobu S."/>
        </authorList>
    </citation>
    <scope>NUCLEOTIDE SEQUENCE [LARGE SCALE GENOMIC DNA]</scope>
</reference>
<reference evidence="1 2" key="2">
    <citation type="journal article" date="2018" name="Int. J. Syst. Evol. Microbiol.">
        <title>Burkholderia insecticola sp. nov., a gut symbiotic bacterium of the bean bug Riptortus pedestris.</title>
        <authorList>
            <person name="Takeshita K."/>
            <person name="Tamaki H."/>
            <person name="Ohbayashi T."/>
            <person name="Meng X.-Y."/>
            <person name="Sone T."/>
            <person name="Mitani Y."/>
            <person name="Peeters C."/>
            <person name="Kikuchi Y."/>
            <person name="Vandamme P."/>
        </authorList>
    </citation>
    <scope>NUCLEOTIDE SEQUENCE [LARGE SCALE GENOMIC DNA]</scope>
    <source>
        <strain evidence="1">RPE64</strain>
    </source>
</reference>
<proteinExistence type="predicted"/>
<evidence type="ECO:0000313" key="2">
    <source>
        <dbReference type="Proteomes" id="UP000013966"/>
    </source>
</evidence>
<protein>
    <submittedName>
        <fullName evidence="1">Uncharacterized protein</fullName>
    </submittedName>
</protein>
<evidence type="ECO:0000313" key="1">
    <source>
        <dbReference type="EMBL" id="BAN23781.1"/>
    </source>
</evidence>
<dbReference type="KEGG" id="buo:BRPE64_ACDS20270"/>
<sequence>MDYVVKMALDSSFRRGEVSETQQDGEDTDEFMRARAPAIRTTGSGISVTLWDEVEPCVPRTTTPLADDSPET</sequence>
<dbReference type="Proteomes" id="UP000013966">
    <property type="component" value="Chromosome 1"/>
</dbReference>
<dbReference type="EMBL" id="AP013058">
    <property type="protein sequence ID" value="BAN23781.1"/>
    <property type="molecule type" value="Genomic_DNA"/>
</dbReference>
<dbReference type="HOGENOM" id="CLU_2714590_0_0_4"/>
<name>R4WXK5_9BURK</name>
<keyword evidence="2" id="KW-1185">Reference proteome</keyword>
<accession>R4WXK5</accession>